<evidence type="ECO:0000313" key="2">
    <source>
        <dbReference type="Proteomes" id="UP000325081"/>
    </source>
</evidence>
<comment type="caution">
    <text evidence="1">The sequence shown here is derived from an EMBL/GenBank/DDBJ whole genome shotgun (WGS) entry which is preliminary data.</text>
</comment>
<evidence type="ECO:0000313" key="1">
    <source>
        <dbReference type="EMBL" id="GER33516.1"/>
    </source>
</evidence>
<gene>
    <name evidence="1" type="ORF">STAS_09660</name>
</gene>
<dbReference type="Proteomes" id="UP000325081">
    <property type="component" value="Unassembled WGS sequence"/>
</dbReference>
<dbReference type="AlphaFoldDB" id="A0A5A7PLJ7"/>
<reference evidence="2" key="1">
    <citation type="journal article" date="2019" name="Curr. Biol.">
        <title>Genome Sequence of Striga asiatica Provides Insight into the Evolution of Plant Parasitism.</title>
        <authorList>
            <person name="Yoshida S."/>
            <person name="Kim S."/>
            <person name="Wafula E.K."/>
            <person name="Tanskanen J."/>
            <person name="Kim Y.M."/>
            <person name="Honaas L."/>
            <person name="Yang Z."/>
            <person name="Spallek T."/>
            <person name="Conn C.E."/>
            <person name="Ichihashi Y."/>
            <person name="Cheong K."/>
            <person name="Cui S."/>
            <person name="Der J.P."/>
            <person name="Gundlach H."/>
            <person name="Jiao Y."/>
            <person name="Hori C."/>
            <person name="Ishida J.K."/>
            <person name="Kasahara H."/>
            <person name="Kiba T."/>
            <person name="Kim M.S."/>
            <person name="Koo N."/>
            <person name="Laohavisit A."/>
            <person name="Lee Y.H."/>
            <person name="Lumba S."/>
            <person name="McCourt P."/>
            <person name="Mortimer J.C."/>
            <person name="Mutuku J.M."/>
            <person name="Nomura T."/>
            <person name="Sasaki-Sekimoto Y."/>
            <person name="Seto Y."/>
            <person name="Wang Y."/>
            <person name="Wakatake T."/>
            <person name="Sakakibara H."/>
            <person name="Demura T."/>
            <person name="Yamaguchi S."/>
            <person name="Yoneyama K."/>
            <person name="Manabe R.I."/>
            <person name="Nelson D.C."/>
            <person name="Schulman A.H."/>
            <person name="Timko M.P."/>
            <person name="dePamphilis C.W."/>
            <person name="Choi D."/>
            <person name="Shirasu K."/>
        </authorList>
    </citation>
    <scope>NUCLEOTIDE SEQUENCE [LARGE SCALE GENOMIC DNA]</scope>
    <source>
        <strain evidence="2">cv. UVA1</strain>
    </source>
</reference>
<name>A0A5A7PLJ7_STRAF</name>
<dbReference type="EMBL" id="BKCP01004739">
    <property type="protein sequence ID" value="GER33516.1"/>
    <property type="molecule type" value="Genomic_DNA"/>
</dbReference>
<feature type="non-terminal residue" evidence="1">
    <location>
        <position position="130"/>
    </location>
</feature>
<accession>A0A5A7PLJ7</accession>
<organism evidence="1 2">
    <name type="scientific">Striga asiatica</name>
    <name type="common">Asiatic witchweed</name>
    <name type="synonym">Buchnera asiatica</name>
    <dbReference type="NCBI Taxonomy" id="4170"/>
    <lineage>
        <taxon>Eukaryota</taxon>
        <taxon>Viridiplantae</taxon>
        <taxon>Streptophyta</taxon>
        <taxon>Embryophyta</taxon>
        <taxon>Tracheophyta</taxon>
        <taxon>Spermatophyta</taxon>
        <taxon>Magnoliopsida</taxon>
        <taxon>eudicotyledons</taxon>
        <taxon>Gunneridae</taxon>
        <taxon>Pentapetalae</taxon>
        <taxon>asterids</taxon>
        <taxon>lamiids</taxon>
        <taxon>Lamiales</taxon>
        <taxon>Orobanchaceae</taxon>
        <taxon>Buchnereae</taxon>
        <taxon>Striga</taxon>
    </lineage>
</organism>
<keyword evidence="2" id="KW-1185">Reference proteome</keyword>
<proteinExistence type="predicted"/>
<sequence>MSPSKSIYKINIHCRGNHSPRGGSPCRSDHTATTLATGALQRLRRVPCWSWSSASPLLRPPPLPVSLTSPPPSSHFPAGCLLRWSATGLQLLSMSFVAGIADVSVVTVEFRTSECECKRCRELRFSDREP</sequence>
<protein>
    <submittedName>
        <fullName evidence="1">Sigma-70</fullName>
    </submittedName>
</protein>